<evidence type="ECO:0000313" key="2">
    <source>
        <dbReference type="EMBL" id="ATZ80252.1"/>
    </source>
</evidence>
<name>A0A2H4UTJ1_9VIRU</name>
<dbReference type="Gene3D" id="3.40.50.300">
    <property type="entry name" value="P-loop containing nucleotide triphosphate hydrolases"/>
    <property type="match status" value="2"/>
</dbReference>
<proteinExistence type="predicted"/>
<dbReference type="GO" id="GO:0003677">
    <property type="term" value="F:DNA binding"/>
    <property type="evidence" value="ECO:0007669"/>
    <property type="project" value="InterPro"/>
</dbReference>
<keyword evidence="2" id="KW-0067">ATP-binding</keyword>
<reference evidence="2" key="1">
    <citation type="journal article" date="2017" name="Elife">
        <title>The kinetoplastid-infecting Bodo saltans virus (BsV), a window into the most abundant giant viruses in the sea.</title>
        <authorList>
            <person name="Deeg C.M."/>
            <person name="Chow C.-E.T."/>
            <person name="Suttle C.A."/>
        </authorList>
    </citation>
    <scope>NUCLEOTIDE SEQUENCE</scope>
    <source>
        <strain evidence="2">NG1</strain>
    </source>
</reference>
<dbReference type="Pfam" id="PF13245">
    <property type="entry name" value="AAA_19"/>
    <property type="match status" value="1"/>
</dbReference>
<protein>
    <submittedName>
        <fullName evidence="2">DEXDc helicase</fullName>
    </submittedName>
</protein>
<dbReference type="InterPro" id="IPR027417">
    <property type="entry name" value="P-loop_NTPase"/>
</dbReference>
<keyword evidence="2" id="KW-0378">Hydrolase</keyword>
<dbReference type="InterPro" id="IPR014001">
    <property type="entry name" value="Helicase_ATP-bd"/>
</dbReference>
<organism evidence="2">
    <name type="scientific">Bodo saltans virus</name>
    <dbReference type="NCBI Taxonomy" id="2024608"/>
    <lineage>
        <taxon>Viruses</taxon>
        <taxon>Varidnaviria</taxon>
        <taxon>Bamfordvirae</taxon>
        <taxon>Nucleocytoviricota</taxon>
        <taxon>Megaviricetes</taxon>
        <taxon>Imitervirales</taxon>
        <taxon>Mimiviridae</taxon>
        <taxon>Klosneuvirinae</taxon>
        <taxon>Theiavirus</taxon>
        <taxon>Theiavirus salishense</taxon>
    </lineage>
</organism>
<dbReference type="SUPFAM" id="SSF52540">
    <property type="entry name" value="P-loop containing nucleoside triphosphate hydrolases"/>
    <property type="match status" value="1"/>
</dbReference>
<dbReference type="GO" id="GO:0005524">
    <property type="term" value="F:ATP binding"/>
    <property type="evidence" value="ECO:0007669"/>
    <property type="project" value="InterPro"/>
</dbReference>
<keyword evidence="2" id="KW-0547">Nucleotide-binding</keyword>
<evidence type="ECO:0000259" key="1">
    <source>
        <dbReference type="SMART" id="SM00487"/>
    </source>
</evidence>
<dbReference type="SMART" id="SM00487">
    <property type="entry name" value="DEXDc"/>
    <property type="match status" value="1"/>
</dbReference>
<dbReference type="PANTHER" id="PTHR11070">
    <property type="entry name" value="UVRD / RECB / PCRA DNA HELICASE FAMILY MEMBER"/>
    <property type="match status" value="1"/>
</dbReference>
<dbReference type="Proteomes" id="UP000240325">
    <property type="component" value="Segment"/>
</dbReference>
<keyword evidence="3" id="KW-1185">Reference proteome</keyword>
<evidence type="ECO:0000313" key="3">
    <source>
        <dbReference type="Proteomes" id="UP000240325"/>
    </source>
</evidence>
<sequence length="702" mass="82955">MSDKKLHPSNEQEAIINSITAQKSVIVNAVAGSGKTTTLLFIAKNNKDKRILQITYNKQLKMEVREKLDSHGVNNVEVHTYHSLYVKTYDSNCFTDDYLIKVINEDKRPRYRPKYDIIAIDETQDMTPNYFECIYKFMQDIGFKGTILILGDCFQGVYDFKNADERFLLLSHKIWSKKFEHLTLNQSYRVTSNIASFVNKIMIGYDRIYSQKKSDEKVYYYRVNVNEYIEKLYEKIKDILKKYKPDDIFILSPSLKSSDNPSKKLENLMVKNNLPVYFTRNDEEGINDKIIANKIVFTTFHQAKGRERKVVIIFGFDDSYFELYARDKNKNKCPSELYVAVTRASEILILMEDTKHNQLPFLKKTPCIIRKYTFVDYIDDKHIIKKIKPKTEKKNYVHKTNVKELTMYLRETIVNELISLTNMLFVVSKQPLMDIKIPMTIETSKGLVEDVSDLNGIIIPAIYETMITKEDCSILKTIKTYTMNVANSNHILVNNKLMELKEYEFDFIKHYTLLGNIFIALSENIFSKLNQIDKYEWLTNEMIDNCIDQLKNNIGTNSKYEQTIYDNNKNYYALYHDMYGEINISGRIDVYDDDTLWELKCTNSLQLEHLLQLILYAWLWEKIMKKEHGSKKYKILNIRTGEIRELIYKDHLINEIIELLLINKYENKFKNNDEEFIEKCDNIKNKYMPFKDDILSMFDIEQ</sequence>
<dbReference type="InterPro" id="IPR000212">
    <property type="entry name" value="DNA_helicase_UvrD/REP"/>
</dbReference>
<gene>
    <name evidence="2" type="ORF">BMW23_0194</name>
</gene>
<keyword evidence="2" id="KW-0347">Helicase</keyword>
<accession>A0A2H4UTJ1</accession>
<dbReference type="EMBL" id="MF782455">
    <property type="protein sequence ID" value="ATZ80252.1"/>
    <property type="molecule type" value="Genomic_DNA"/>
</dbReference>
<dbReference type="PANTHER" id="PTHR11070:SF2">
    <property type="entry name" value="ATP-DEPENDENT DNA HELICASE SRS2"/>
    <property type="match status" value="1"/>
</dbReference>
<dbReference type="GO" id="GO:0043138">
    <property type="term" value="F:3'-5' DNA helicase activity"/>
    <property type="evidence" value="ECO:0007669"/>
    <property type="project" value="TreeGrafter"/>
</dbReference>
<dbReference type="GO" id="GO:0000725">
    <property type="term" value="P:recombinational repair"/>
    <property type="evidence" value="ECO:0007669"/>
    <property type="project" value="TreeGrafter"/>
</dbReference>
<feature type="domain" description="Helicase ATP-binding" evidence="1">
    <location>
        <begin position="4"/>
        <end position="173"/>
    </location>
</feature>